<comment type="caution">
    <text evidence="1">The sequence shown here is derived from an EMBL/GenBank/DDBJ whole genome shotgun (WGS) entry which is preliminary data.</text>
</comment>
<protein>
    <recommendedName>
        <fullName evidence="3">NodB homology domain-containing protein</fullName>
    </recommendedName>
</protein>
<dbReference type="Gene3D" id="3.20.20.370">
    <property type="entry name" value="Glycoside hydrolase/deacetylase"/>
    <property type="match status" value="1"/>
</dbReference>
<sequence length="581" mass="64827">MLGLIVGERATDRYAVEILAHAGIPFRNVTLKNLRPERTPICLLAGQKSLTTEERNRLQWFVQQGGSLIAVGATNGLDELLGIQFGGELEQGWIRLISSHPIGSGLQSSLHVFGGVVVKAKGDSQVIAEVVDSNDNVLGDAVIVRQVGQGQVIFIAPDLMSSVVHIQQGIAVTKDGTPAPDGSAPIDDGILKTEDGHVLDWRRDRMALGQGTWDTGHGDEARRWVFFGQPIADELRALILQAIFFAAQQKKLPLPMIWFWQGGLPAVGLISHDTDGNEPELAKELLQTVQQLGIVTTWCVIYPGGYPPSLYRSILDAGCEIALHFDAFTGTPFTTWSKRNLRIQWQWLKDATGVAAVSNKNHYTRWEGRLEFFRWCEELGIKAEQSKGPSKHGTVGFLFGGSHPWRPLDDESDRPRFLNVTAINLFSQDMVSDDTPPEGFFHPAIVPASVGEWLLRQTVRVGGVAHFLFHPAHIRRQGTKAALERLVALGHELGLKWQTSQQIVEWLEKRRSIEQFVEKIGDKWRWRLKATKPVEGITLLRLLPAEKAHLADRFVFGFPFAQSTETLEGEKERWLEQMPNR</sequence>
<dbReference type="Proteomes" id="UP001204798">
    <property type="component" value="Unassembled WGS sequence"/>
</dbReference>
<dbReference type="InterPro" id="IPR011330">
    <property type="entry name" value="Glyco_hydro/deAcase_b/a-brl"/>
</dbReference>
<proteinExistence type="predicted"/>
<reference evidence="1 2" key="1">
    <citation type="submission" date="2022-08" db="EMBL/GenBank/DDBJ databases">
        <title>Bacterial and archaeal communities from various locations to study Microbial Dark Matter (Phase II).</title>
        <authorList>
            <person name="Stepanauskas R."/>
        </authorList>
    </citation>
    <scope>NUCLEOTIDE SEQUENCE [LARGE SCALE GENOMIC DNA]</scope>
    <source>
        <strain evidence="1 2">PD1</strain>
    </source>
</reference>
<dbReference type="EMBL" id="JANUCP010000003">
    <property type="protein sequence ID" value="MCS3919628.1"/>
    <property type="molecule type" value="Genomic_DNA"/>
</dbReference>
<evidence type="ECO:0000313" key="2">
    <source>
        <dbReference type="Proteomes" id="UP001204798"/>
    </source>
</evidence>
<dbReference type="RefSeq" id="WP_259096240.1">
    <property type="nucleotide sequence ID" value="NZ_CP130454.1"/>
</dbReference>
<gene>
    <name evidence="1" type="ORF">M2350_002041</name>
</gene>
<dbReference type="Gene3D" id="3.40.50.880">
    <property type="match status" value="1"/>
</dbReference>
<keyword evidence="2" id="KW-1185">Reference proteome</keyword>
<dbReference type="SUPFAM" id="SSF88713">
    <property type="entry name" value="Glycoside hydrolase/deacetylase"/>
    <property type="match status" value="1"/>
</dbReference>
<organism evidence="1 2">
    <name type="scientific">Candidatus Fervidibacter sacchari</name>
    <dbReference type="NCBI Taxonomy" id="1448929"/>
    <lineage>
        <taxon>Bacteria</taxon>
        <taxon>Candidatus Fervidibacterota</taxon>
        <taxon>Candidatus Fervidibacter</taxon>
    </lineage>
</organism>
<dbReference type="InterPro" id="IPR029062">
    <property type="entry name" value="Class_I_gatase-like"/>
</dbReference>
<evidence type="ECO:0008006" key="3">
    <source>
        <dbReference type="Google" id="ProtNLM"/>
    </source>
</evidence>
<dbReference type="SUPFAM" id="SSF52317">
    <property type="entry name" value="Class I glutamine amidotransferase-like"/>
    <property type="match status" value="1"/>
</dbReference>
<name>A0ABT2ENT0_9BACT</name>
<evidence type="ECO:0000313" key="1">
    <source>
        <dbReference type="EMBL" id="MCS3919628.1"/>
    </source>
</evidence>
<accession>A0ABT2ENT0</accession>